<comment type="caution">
    <text evidence="1">The sequence shown here is derived from an EMBL/GenBank/DDBJ whole genome shotgun (WGS) entry which is preliminary data.</text>
</comment>
<protein>
    <recommendedName>
        <fullName evidence="2">VCBS repeat-containing protein</fullName>
    </recommendedName>
</protein>
<accession>X1IZU6</accession>
<organism evidence="1">
    <name type="scientific">marine sediment metagenome</name>
    <dbReference type="NCBI Taxonomy" id="412755"/>
    <lineage>
        <taxon>unclassified sequences</taxon>
        <taxon>metagenomes</taxon>
        <taxon>ecological metagenomes</taxon>
    </lineage>
</organism>
<gene>
    <name evidence="1" type="ORF">S03H2_50108</name>
</gene>
<dbReference type="SUPFAM" id="SSF69318">
    <property type="entry name" value="Integrin alpha N-terminal domain"/>
    <property type="match status" value="1"/>
</dbReference>
<sequence length="108" mass="12151">MNYGFIGAEQHSPENLWNDKIGAFVNSNFEKVRPWEYTMNYPSCEHPMVSVSGGGFGTKTLWLDWDGWGQNKEAIVGDFDGDGRDDIAAVWFTDSYNPFQAAVFRSTG</sequence>
<evidence type="ECO:0008006" key="2">
    <source>
        <dbReference type="Google" id="ProtNLM"/>
    </source>
</evidence>
<proteinExistence type="predicted"/>
<dbReference type="AlphaFoldDB" id="X1IZU6"/>
<dbReference type="InterPro" id="IPR028994">
    <property type="entry name" value="Integrin_alpha_N"/>
</dbReference>
<feature type="non-terminal residue" evidence="1">
    <location>
        <position position="108"/>
    </location>
</feature>
<evidence type="ECO:0000313" key="1">
    <source>
        <dbReference type="EMBL" id="GAH63068.1"/>
    </source>
</evidence>
<name>X1IZU6_9ZZZZ</name>
<dbReference type="EMBL" id="BARU01031704">
    <property type="protein sequence ID" value="GAH63068.1"/>
    <property type="molecule type" value="Genomic_DNA"/>
</dbReference>
<reference evidence="1" key="1">
    <citation type="journal article" date="2014" name="Front. Microbiol.">
        <title>High frequency of phylogenetically diverse reductive dehalogenase-homologous genes in deep subseafloor sedimentary metagenomes.</title>
        <authorList>
            <person name="Kawai M."/>
            <person name="Futagami T."/>
            <person name="Toyoda A."/>
            <person name="Takaki Y."/>
            <person name="Nishi S."/>
            <person name="Hori S."/>
            <person name="Arai W."/>
            <person name="Tsubouchi T."/>
            <person name="Morono Y."/>
            <person name="Uchiyama I."/>
            <person name="Ito T."/>
            <person name="Fujiyama A."/>
            <person name="Inagaki F."/>
            <person name="Takami H."/>
        </authorList>
    </citation>
    <scope>NUCLEOTIDE SEQUENCE</scope>
    <source>
        <strain evidence="1">Expedition CK06-06</strain>
    </source>
</reference>